<evidence type="ECO:0000256" key="3">
    <source>
        <dbReference type="ARBA" id="ARBA00022970"/>
    </source>
</evidence>
<keyword evidence="3" id="KW-0813">Transport</keyword>
<evidence type="ECO:0000256" key="4">
    <source>
        <dbReference type="SAM" id="SignalP"/>
    </source>
</evidence>
<proteinExistence type="inferred from homology"/>
<dbReference type="Proteomes" id="UP000298781">
    <property type="component" value="Chromosome"/>
</dbReference>
<feature type="chain" id="PRO_5020953510" evidence="4">
    <location>
        <begin position="27"/>
        <end position="415"/>
    </location>
</feature>
<dbReference type="PANTHER" id="PTHR30483:SF37">
    <property type="entry name" value="ABC TRANSPORTER SUBSTRATE-BINDING PROTEIN"/>
    <property type="match status" value="1"/>
</dbReference>
<dbReference type="SUPFAM" id="SSF53822">
    <property type="entry name" value="Periplasmic binding protein-like I"/>
    <property type="match status" value="1"/>
</dbReference>
<dbReference type="InterPro" id="IPR006311">
    <property type="entry name" value="TAT_signal"/>
</dbReference>
<dbReference type="OrthoDB" id="9768099at2"/>
<dbReference type="Gene3D" id="3.40.50.2300">
    <property type="match status" value="2"/>
</dbReference>
<evidence type="ECO:0000256" key="1">
    <source>
        <dbReference type="ARBA" id="ARBA00010062"/>
    </source>
</evidence>
<dbReference type="GO" id="GO:0006865">
    <property type="term" value="P:amino acid transport"/>
    <property type="evidence" value="ECO:0007669"/>
    <property type="project" value="UniProtKB-KW"/>
</dbReference>
<dbReference type="RefSeq" id="WP_136960915.1">
    <property type="nucleotide sequence ID" value="NZ_CP039690.1"/>
</dbReference>
<dbReference type="InterPro" id="IPR028082">
    <property type="entry name" value="Peripla_BP_I"/>
</dbReference>
<comment type="similarity">
    <text evidence="1">Belongs to the leucine-binding protein family.</text>
</comment>
<dbReference type="AlphaFoldDB" id="A0A4D7B4S2"/>
<sequence length="415" mass="45291">MSKLTRRQVVGSGLAAAALTSLPASAQAGPVRIAYIDPLSGFMAPVGDGGLKQFEFECERINAAGGVAGGRKLEVVGLDNKLNPQESIVQLEKAIDQGIRYVAQGNGSSVASALVDAIEKHNARNPRQAVMYLNYAAVDPMFTNDKCSFWHFRFDADSDMKMSALTDYIKGLPDLKRIYIIGQDYSFGKAVADAAVKMLGTKRPDIQIVGNELHPLARVRDFSPYITKMRAAGAQAVITGNWGNDMQLLIKASSDAGFNVPYFTYYGGGLGAVAGMGKSAVGLVRQITEWHANIPDIGMDDIVRSFKAKHRELDYYYYRVKVMFDMLSKAMNDTKSVEPRDVALALEGMEIKIETGMASMRKDNHQLIQPLYISTLSENVKFDVDNTGLGFKTDIRIDGPATSMASTCQMRRPGA</sequence>
<feature type="domain" description="Leucine-binding protein" evidence="5">
    <location>
        <begin position="30"/>
        <end position="377"/>
    </location>
</feature>
<dbReference type="PROSITE" id="PS51318">
    <property type="entry name" value="TAT"/>
    <property type="match status" value="1"/>
</dbReference>
<keyword evidence="2 4" id="KW-0732">Signal</keyword>
<dbReference type="Pfam" id="PF13458">
    <property type="entry name" value="Peripla_BP_6"/>
    <property type="match status" value="1"/>
</dbReference>
<dbReference type="InterPro" id="IPR028081">
    <property type="entry name" value="Leu-bd"/>
</dbReference>
<protein>
    <submittedName>
        <fullName evidence="6">Branched-chain amino acid ABC transporter substrate-binding protein</fullName>
    </submittedName>
</protein>
<evidence type="ECO:0000313" key="6">
    <source>
        <dbReference type="EMBL" id="QCI65468.1"/>
    </source>
</evidence>
<feature type="signal peptide" evidence="4">
    <location>
        <begin position="1"/>
        <end position="26"/>
    </location>
</feature>
<evidence type="ECO:0000313" key="7">
    <source>
        <dbReference type="Proteomes" id="UP000298781"/>
    </source>
</evidence>
<reference evidence="6 7" key="1">
    <citation type="submission" date="2019-04" db="EMBL/GenBank/DDBJ databases">
        <title>Phreatobacter aquaticus sp. nov.</title>
        <authorList>
            <person name="Choi A."/>
        </authorList>
    </citation>
    <scope>NUCLEOTIDE SEQUENCE [LARGE SCALE GENOMIC DNA]</scope>
    <source>
        <strain evidence="6 7">KCTC 52518</strain>
    </source>
</reference>
<dbReference type="KEGG" id="pstg:E8M01_15380"/>
<evidence type="ECO:0000256" key="2">
    <source>
        <dbReference type="ARBA" id="ARBA00022729"/>
    </source>
</evidence>
<dbReference type="CDD" id="cd06329">
    <property type="entry name" value="PBP1_SBP-like"/>
    <property type="match status" value="1"/>
</dbReference>
<evidence type="ECO:0000259" key="5">
    <source>
        <dbReference type="Pfam" id="PF13458"/>
    </source>
</evidence>
<accession>A0A4D7B4S2</accession>
<dbReference type="InterPro" id="IPR051010">
    <property type="entry name" value="BCAA_transport"/>
</dbReference>
<dbReference type="EMBL" id="CP039690">
    <property type="protein sequence ID" value="QCI65468.1"/>
    <property type="molecule type" value="Genomic_DNA"/>
</dbReference>
<name>A0A4D7B4S2_9HYPH</name>
<gene>
    <name evidence="6" type="ORF">E8M01_15380</name>
</gene>
<dbReference type="PANTHER" id="PTHR30483">
    <property type="entry name" value="LEUCINE-SPECIFIC-BINDING PROTEIN"/>
    <property type="match status" value="1"/>
</dbReference>
<keyword evidence="3" id="KW-0029">Amino-acid transport</keyword>
<keyword evidence="7" id="KW-1185">Reference proteome</keyword>
<organism evidence="6 7">
    <name type="scientific">Phreatobacter stygius</name>
    <dbReference type="NCBI Taxonomy" id="1940610"/>
    <lineage>
        <taxon>Bacteria</taxon>
        <taxon>Pseudomonadati</taxon>
        <taxon>Pseudomonadota</taxon>
        <taxon>Alphaproteobacteria</taxon>
        <taxon>Hyphomicrobiales</taxon>
        <taxon>Phreatobacteraceae</taxon>
        <taxon>Phreatobacter</taxon>
    </lineage>
</organism>